<comment type="caution">
    <text evidence="1">The sequence shown here is derived from an EMBL/GenBank/DDBJ whole genome shotgun (WGS) entry which is preliminary data.</text>
</comment>
<organism evidence="1 2">
    <name type="scientific">Mesorhizobium liriopis</name>
    <dbReference type="NCBI Taxonomy" id="2953882"/>
    <lineage>
        <taxon>Bacteria</taxon>
        <taxon>Pseudomonadati</taxon>
        <taxon>Pseudomonadota</taxon>
        <taxon>Alphaproteobacteria</taxon>
        <taxon>Hyphomicrobiales</taxon>
        <taxon>Phyllobacteriaceae</taxon>
        <taxon>Mesorhizobium</taxon>
    </lineage>
</organism>
<reference evidence="1 2" key="1">
    <citation type="submission" date="2022-06" db="EMBL/GenBank/DDBJ databases">
        <title>Mesorhizobium sp. strain RP14 Genome sequencing and assembly.</title>
        <authorList>
            <person name="Kim I."/>
        </authorList>
    </citation>
    <scope>NUCLEOTIDE SEQUENCE [LARGE SCALE GENOMIC DNA]</scope>
    <source>
        <strain evidence="2">RP14(2022)</strain>
    </source>
</reference>
<proteinExistence type="predicted"/>
<evidence type="ECO:0008006" key="3">
    <source>
        <dbReference type="Google" id="ProtNLM"/>
    </source>
</evidence>
<name>A0ABT1CBV0_9HYPH</name>
<dbReference type="Proteomes" id="UP001205906">
    <property type="component" value="Unassembled WGS sequence"/>
</dbReference>
<sequence length="84" mass="9540">MDKQNGLADLEVQARDLRLVIMRREFAAATERRNNLTGLGSSGLVALRRRLTKLEIEIAKIRTEQQSLPHHPIYSVFNGSTRPN</sequence>
<keyword evidence="2" id="KW-1185">Reference proteome</keyword>
<dbReference type="RefSeq" id="WP_252822702.1">
    <property type="nucleotide sequence ID" value="NZ_JAMXQS010000014.1"/>
</dbReference>
<dbReference type="EMBL" id="JAMXQS010000014">
    <property type="protein sequence ID" value="MCO6052307.1"/>
    <property type="molecule type" value="Genomic_DNA"/>
</dbReference>
<accession>A0ABT1CBV0</accession>
<evidence type="ECO:0000313" key="1">
    <source>
        <dbReference type="EMBL" id="MCO6052307.1"/>
    </source>
</evidence>
<evidence type="ECO:0000313" key="2">
    <source>
        <dbReference type="Proteomes" id="UP001205906"/>
    </source>
</evidence>
<protein>
    <recommendedName>
        <fullName evidence="3">50S ribosomal protein L29</fullName>
    </recommendedName>
</protein>
<gene>
    <name evidence="1" type="ORF">NGM99_21185</name>
</gene>